<keyword evidence="5 6" id="KW-0472">Membrane</keyword>
<evidence type="ECO:0000256" key="6">
    <source>
        <dbReference type="SAM" id="Phobius"/>
    </source>
</evidence>
<feature type="transmembrane region" description="Helical" evidence="6">
    <location>
        <begin position="194"/>
        <end position="217"/>
    </location>
</feature>
<dbReference type="NCBIfam" id="TIGR00765">
    <property type="entry name" value="yihY_not_rbn"/>
    <property type="match status" value="1"/>
</dbReference>
<keyword evidence="2" id="KW-1003">Cell membrane</keyword>
<evidence type="ECO:0000256" key="1">
    <source>
        <dbReference type="ARBA" id="ARBA00004651"/>
    </source>
</evidence>
<reference evidence="7 8" key="1">
    <citation type="submission" date="2019-12" db="EMBL/GenBank/DDBJ databases">
        <title>Genomic-based taxomic classification of the family Erythrobacteraceae.</title>
        <authorList>
            <person name="Xu L."/>
        </authorList>
    </citation>
    <scope>NUCLEOTIDE SEQUENCE [LARGE SCALE GENOMIC DNA]</scope>
    <source>
        <strain evidence="7 8">MCCC 1A09965</strain>
    </source>
</reference>
<comment type="caution">
    <text evidence="7">The sequence shown here is derived from an EMBL/GenBank/DDBJ whole genome shotgun (WGS) entry which is preliminary data.</text>
</comment>
<feature type="transmembrane region" description="Helical" evidence="6">
    <location>
        <begin position="88"/>
        <end position="116"/>
    </location>
</feature>
<feature type="transmembrane region" description="Helical" evidence="6">
    <location>
        <begin position="162"/>
        <end position="182"/>
    </location>
</feature>
<evidence type="ECO:0000313" key="8">
    <source>
        <dbReference type="Proteomes" id="UP000445582"/>
    </source>
</evidence>
<accession>A0A844YHQ7</accession>
<evidence type="ECO:0000313" key="7">
    <source>
        <dbReference type="EMBL" id="MXO63065.1"/>
    </source>
</evidence>
<feature type="transmembrane region" description="Helical" evidence="6">
    <location>
        <begin position="24"/>
        <end position="46"/>
    </location>
</feature>
<feature type="transmembrane region" description="Helical" evidence="6">
    <location>
        <begin position="128"/>
        <end position="156"/>
    </location>
</feature>
<evidence type="ECO:0000256" key="2">
    <source>
        <dbReference type="ARBA" id="ARBA00022475"/>
    </source>
</evidence>
<gene>
    <name evidence="7" type="ORF">GRI48_08585</name>
</gene>
<dbReference type="PANTHER" id="PTHR30213">
    <property type="entry name" value="INNER MEMBRANE PROTEIN YHJD"/>
    <property type="match status" value="1"/>
</dbReference>
<comment type="subcellular location">
    <subcellularLocation>
        <location evidence="1">Cell membrane</location>
        <topology evidence="1">Multi-pass membrane protein</topology>
    </subcellularLocation>
</comment>
<proteinExistence type="predicted"/>
<dbReference type="Proteomes" id="UP000445582">
    <property type="component" value="Unassembled WGS sequence"/>
</dbReference>
<dbReference type="InterPro" id="IPR017039">
    <property type="entry name" value="Virul_fac_BrkB"/>
</dbReference>
<dbReference type="EMBL" id="WTYN01000001">
    <property type="protein sequence ID" value="MXO63065.1"/>
    <property type="molecule type" value="Genomic_DNA"/>
</dbReference>
<dbReference type="Pfam" id="PF03631">
    <property type="entry name" value="Virul_fac_BrkB"/>
    <property type="match status" value="1"/>
</dbReference>
<dbReference type="GO" id="GO:0005886">
    <property type="term" value="C:plasma membrane"/>
    <property type="evidence" value="ECO:0007669"/>
    <property type="project" value="UniProtKB-SubCell"/>
</dbReference>
<feature type="transmembrane region" description="Helical" evidence="6">
    <location>
        <begin position="229"/>
        <end position="249"/>
    </location>
</feature>
<dbReference type="OrthoDB" id="9781030at2"/>
<evidence type="ECO:0000256" key="4">
    <source>
        <dbReference type="ARBA" id="ARBA00022989"/>
    </source>
</evidence>
<dbReference type="AlphaFoldDB" id="A0A844YHQ7"/>
<dbReference type="PANTHER" id="PTHR30213:SF0">
    <property type="entry name" value="UPF0761 MEMBRANE PROTEIN YIHY"/>
    <property type="match status" value="1"/>
</dbReference>
<evidence type="ECO:0000256" key="5">
    <source>
        <dbReference type="ARBA" id="ARBA00023136"/>
    </source>
</evidence>
<organism evidence="7 8">
    <name type="scientific">Qipengyuania oceanensis</name>
    <dbReference type="NCBI Taxonomy" id="1463597"/>
    <lineage>
        <taxon>Bacteria</taxon>
        <taxon>Pseudomonadati</taxon>
        <taxon>Pseudomonadota</taxon>
        <taxon>Alphaproteobacteria</taxon>
        <taxon>Sphingomonadales</taxon>
        <taxon>Erythrobacteraceae</taxon>
        <taxon>Qipengyuania</taxon>
    </lineage>
</organism>
<dbReference type="PIRSF" id="PIRSF035875">
    <property type="entry name" value="RNase_BN"/>
    <property type="match status" value="1"/>
</dbReference>
<name>A0A844YHQ7_9SPHN</name>
<protein>
    <submittedName>
        <fullName evidence="7">YihY family inner membrane protein</fullName>
    </submittedName>
</protein>
<evidence type="ECO:0000256" key="3">
    <source>
        <dbReference type="ARBA" id="ARBA00022692"/>
    </source>
</evidence>
<sequence length="263" mass="26506">MIARLRAAIARSGEHNASLLSAGIAYYAFLAMVPLLASVVLGYGLFAGPDTVARHIDFLAGALPASAAELIGDQLAEMTSEPSTGLSLGLLASLVLSLIGARNAAGSIIIALNVAYGIAEGRSFVRRTLAALGITALGAAGVGIVAALLAFTATIGGGAGAIAGYAAMLLAAVGGAAVLYRIAPHRAHPDWRDVLPGAVLFALGWLAATGAFGMYVANFGNYNATYGSLGAVVVLVTWLYLSAYLLLLGGEFNAVAQARSESA</sequence>
<keyword evidence="4 6" id="KW-1133">Transmembrane helix</keyword>
<keyword evidence="3 6" id="KW-0812">Transmembrane</keyword>
<keyword evidence="8" id="KW-1185">Reference proteome</keyword>